<keyword evidence="4" id="KW-0812">Transmembrane</keyword>
<dbReference type="Pfam" id="PF00561">
    <property type="entry name" value="Abhydrolase_1"/>
    <property type="match status" value="1"/>
</dbReference>
<dbReference type="InterPro" id="IPR029058">
    <property type="entry name" value="AB_hydrolase_fold"/>
</dbReference>
<dbReference type="PANTHER" id="PTHR12277">
    <property type="entry name" value="ALPHA/BETA HYDROLASE DOMAIN-CONTAINING PROTEIN"/>
    <property type="match status" value="1"/>
</dbReference>
<feature type="transmembrane region" description="Helical" evidence="4">
    <location>
        <begin position="27"/>
        <end position="51"/>
    </location>
</feature>
<evidence type="ECO:0000256" key="2">
    <source>
        <dbReference type="ARBA" id="ARBA00042701"/>
    </source>
</evidence>
<reference evidence="6" key="1">
    <citation type="submission" date="2021-05" db="EMBL/GenBank/DDBJ databases">
        <authorList>
            <person name="Alioto T."/>
            <person name="Alioto T."/>
            <person name="Gomez Garrido J."/>
        </authorList>
    </citation>
    <scope>NUCLEOTIDE SEQUENCE</scope>
</reference>
<organism evidence="6">
    <name type="scientific">Cacopsylla melanoneura</name>
    <dbReference type="NCBI Taxonomy" id="428564"/>
    <lineage>
        <taxon>Eukaryota</taxon>
        <taxon>Metazoa</taxon>
        <taxon>Ecdysozoa</taxon>
        <taxon>Arthropoda</taxon>
        <taxon>Hexapoda</taxon>
        <taxon>Insecta</taxon>
        <taxon>Pterygota</taxon>
        <taxon>Neoptera</taxon>
        <taxon>Paraneoptera</taxon>
        <taxon>Hemiptera</taxon>
        <taxon>Sternorrhyncha</taxon>
        <taxon>Psylloidea</taxon>
        <taxon>Psyllidae</taxon>
        <taxon>Psyllinae</taxon>
        <taxon>Cacopsylla</taxon>
    </lineage>
</organism>
<dbReference type="GO" id="GO:0016020">
    <property type="term" value="C:membrane"/>
    <property type="evidence" value="ECO:0007669"/>
    <property type="project" value="TreeGrafter"/>
</dbReference>
<dbReference type="Gene3D" id="3.40.50.1820">
    <property type="entry name" value="alpha/beta hydrolase"/>
    <property type="match status" value="1"/>
</dbReference>
<keyword evidence="4" id="KW-0472">Membrane</keyword>
<evidence type="ECO:0000313" key="6">
    <source>
        <dbReference type="EMBL" id="CAG6621253.1"/>
    </source>
</evidence>
<dbReference type="SUPFAM" id="SSF53474">
    <property type="entry name" value="alpha/beta-Hydrolases"/>
    <property type="match status" value="1"/>
</dbReference>
<evidence type="ECO:0000256" key="1">
    <source>
        <dbReference type="ARBA" id="ARBA00040125"/>
    </source>
</evidence>
<sequence>METDSCVTIHSDNSTVQPIFTFSKIKVYLMSAFLKFYAFSSAAIFTCFLIYWAYGGLLAFCLFSLTLWGIISGVIYNMEDFFLYFPEQPSHSRVFVALPSMHGLPYESIFIKSLDGTKIHLYFITQPDTKAKQETMTLVYLHGNAGNIGHRLHNVAGLHSMLKCNVLMVEYRGYGKSQGSPSEEGLCMDAMASIDYLRSRTDINHRRIVVFGRSLGGAVAIDLLARPEYSSKIWCLIVENTFTSIPDMALLLLKSKVLRKMPLFCFKNKFLSQWKIERVSNPTFFIVGLNDHLVPPSMMVKLHENSGSTMKQVVLFESGSHNDTWKCSGYYLTIQQFLLKANEFLPPSPALSSVSSPGPCSSNSSMSDIKCV</sequence>
<dbReference type="PANTHER" id="PTHR12277:SF81">
    <property type="entry name" value="PROTEIN ABHD13"/>
    <property type="match status" value="1"/>
</dbReference>
<keyword evidence="4" id="KW-1133">Transmembrane helix</keyword>
<name>A0A8D8M5M8_9HEMI</name>
<feature type="transmembrane region" description="Helical" evidence="4">
    <location>
        <begin position="57"/>
        <end position="76"/>
    </location>
</feature>
<feature type="region of interest" description="Disordered" evidence="3">
    <location>
        <begin position="350"/>
        <end position="372"/>
    </location>
</feature>
<dbReference type="InterPro" id="IPR000073">
    <property type="entry name" value="AB_hydrolase_1"/>
</dbReference>
<protein>
    <recommendedName>
        <fullName evidence="1">Protein ABHD13</fullName>
    </recommendedName>
    <alternativeName>
        <fullName evidence="2">Alpha/beta hydrolase domain-containing protein 13</fullName>
    </alternativeName>
</protein>
<accession>A0A8D8M5M8</accession>
<evidence type="ECO:0000256" key="3">
    <source>
        <dbReference type="SAM" id="MobiDB-lite"/>
    </source>
</evidence>
<evidence type="ECO:0000256" key="4">
    <source>
        <dbReference type="SAM" id="Phobius"/>
    </source>
</evidence>
<dbReference type="EMBL" id="HBUF01049749">
    <property type="protein sequence ID" value="CAG6621255.1"/>
    <property type="molecule type" value="Transcribed_RNA"/>
</dbReference>
<feature type="domain" description="AB hydrolase-1" evidence="5">
    <location>
        <begin position="138"/>
        <end position="274"/>
    </location>
</feature>
<evidence type="ECO:0000259" key="5">
    <source>
        <dbReference type="Pfam" id="PF00561"/>
    </source>
</evidence>
<dbReference type="AlphaFoldDB" id="A0A8D8M5M8"/>
<dbReference type="EMBL" id="HBUF01049747">
    <property type="protein sequence ID" value="CAG6621253.1"/>
    <property type="molecule type" value="Transcribed_RNA"/>
</dbReference>
<proteinExistence type="predicted"/>
<dbReference type="GO" id="GO:0008474">
    <property type="term" value="F:palmitoyl-(protein) hydrolase activity"/>
    <property type="evidence" value="ECO:0007669"/>
    <property type="project" value="TreeGrafter"/>
</dbReference>